<dbReference type="Proteomes" id="UP000004690">
    <property type="component" value="Unassembled WGS sequence"/>
</dbReference>
<evidence type="ECO:0000313" key="2">
    <source>
        <dbReference type="Proteomes" id="UP000004690"/>
    </source>
</evidence>
<dbReference type="HOGENOM" id="CLU_069583_0_0_10"/>
<proteinExistence type="predicted"/>
<dbReference type="STRING" id="926559.JoomaDRAFT_0481"/>
<dbReference type="AlphaFoldDB" id="I3C1P1"/>
<dbReference type="InterPro" id="IPR043766">
    <property type="entry name" value="BfmA-like"/>
</dbReference>
<sequence>MYVTISAQKLEGSYPQSVSGYVAYLEKENEGVSKEEMEHFFNQYGEAINREEVIKEIDSNTAKLKKTEPKFYSITINPSQRELRAINNSVTDLKRYTKAVMEAYVTSFNREINGRNVTIADIKYYAKLEHKRYFKGSDTEIIENQKYASEILKLKQELRKFPMEIQSAQKGTQPTAKKAKLVKQRELHKRIEQLEREAPHQLHGKRIVQGMEKPGNQSHIHIIVSRKDATNSVSLSPGSTYKASKVTINGKEVKRGFDRNQFYKDAEKVFDRMFAYNRNYVESYKARKLLKHKPTKFFLKVLQLPSNEKALALKLLKEQQVPVTTIPTNKVQLAIKALKQVKKGIDVGIRSSSIGY</sequence>
<evidence type="ECO:0000313" key="1">
    <source>
        <dbReference type="EMBL" id="EIJ37534.1"/>
    </source>
</evidence>
<dbReference type="EMBL" id="JH651380">
    <property type="protein sequence ID" value="EIJ37534.1"/>
    <property type="molecule type" value="Genomic_DNA"/>
</dbReference>
<keyword evidence="2" id="KW-1185">Reference proteome</keyword>
<dbReference type="eggNOG" id="ENOG502Z7U6">
    <property type="taxonomic scope" value="Bacteria"/>
</dbReference>
<dbReference type="InterPro" id="IPR048098">
    <property type="entry name" value="MobB"/>
</dbReference>
<dbReference type="NCBIfam" id="NF041495">
    <property type="entry name" value="MobB_relaxase"/>
    <property type="match status" value="1"/>
</dbReference>
<accession>I3C1P1</accession>
<organism evidence="1 2">
    <name type="scientific">Galbibacter orientalis DSM 19592</name>
    <dbReference type="NCBI Taxonomy" id="926559"/>
    <lineage>
        <taxon>Bacteria</taxon>
        <taxon>Pseudomonadati</taxon>
        <taxon>Bacteroidota</taxon>
        <taxon>Flavobacteriia</taxon>
        <taxon>Flavobacteriales</taxon>
        <taxon>Flavobacteriaceae</taxon>
        <taxon>Galbibacter</taxon>
    </lineage>
</organism>
<gene>
    <name evidence="1" type="ORF">JoomaDRAFT_0481</name>
</gene>
<dbReference type="RefSeq" id="WP_008616472.1">
    <property type="nucleotide sequence ID" value="NZ_JH651380.1"/>
</dbReference>
<dbReference type="OrthoDB" id="1404627at2"/>
<protein>
    <recommendedName>
        <fullName evidence="3">Mobilization protein</fullName>
    </recommendedName>
</protein>
<reference evidence="1 2" key="1">
    <citation type="submission" date="2012-02" db="EMBL/GenBank/DDBJ databases">
        <title>Improved High-Quality Draft genome of Joostella marina DSM 19592.</title>
        <authorList>
            <consortium name="US DOE Joint Genome Institute (JGI-PGF)"/>
            <person name="Lucas S."/>
            <person name="Copeland A."/>
            <person name="Lapidus A."/>
            <person name="Bruce D."/>
            <person name="Goodwin L."/>
            <person name="Pitluck S."/>
            <person name="Peters L."/>
            <person name="Chertkov O."/>
            <person name="Ovchinnikova G."/>
            <person name="Kyrpides N."/>
            <person name="Mavromatis K."/>
            <person name="Detter J.C."/>
            <person name="Han C."/>
            <person name="Land M."/>
            <person name="Hauser L."/>
            <person name="Markowitz V."/>
            <person name="Cheng J.-F."/>
            <person name="Hugenholtz P."/>
            <person name="Woyke T."/>
            <person name="Wu D."/>
            <person name="Tindall B."/>
            <person name="Brambilla E."/>
            <person name="Klenk H.-P."/>
            <person name="Eisen J.A."/>
        </authorList>
    </citation>
    <scope>NUCLEOTIDE SEQUENCE [LARGE SCALE GENOMIC DNA]</scope>
    <source>
        <strain evidence="1 2">DSM 19592</strain>
    </source>
</reference>
<dbReference type="Pfam" id="PF18976">
    <property type="entry name" value="DUF5712"/>
    <property type="match status" value="1"/>
</dbReference>
<name>I3C1P1_9FLAO</name>
<evidence type="ECO:0008006" key="3">
    <source>
        <dbReference type="Google" id="ProtNLM"/>
    </source>
</evidence>